<dbReference type="InterPro" id="IPR012967">
    <property type="entry name" value="COMT_dimerisation"/>
</dbReference>
<dbReference type="EMBL" id="JAAXMD010000018">
    <property type="protein sequence ID" value="NKQ23655.1"/>
    <property type="molecule type" value="Genomic_DNA"/>
</dbReference>
<dbReference type="GO" id="GO:0008168">
    <property type="term" value="F:methyltransferase activity"/>
    <property type="evidence" value="ECO:0007669"/>
    <property type="project" value="UniProtKB-KW"/>
</dbReference>
<dbReference type="Gene3D" id="1.10.10.10">
    <property type="entry name" value="Winged helix-like DNA-binding domain superfamily/Winged helix DNA-binding domain"/>
    <property type="match status" value="1"/>
</dbReference>
<dbReference type="PANTHER" id="PTHR43712">
    <property type="entry name" value="PUTATIVE (AFU_ORTHOLOGUE AFUA_4G14580)-RELATED"/>
    <property type="match status" value="1"/>
</dbReference>
<accession>A0ABX1IEL5</accession>
<dbReference type="InterPro" id="IPR001077">
    <property type="entry name" value="COMT_C"/>
</dbReference>
<dbReference type="Pfam" id="PF00891">
    <property type="entry name" value="Methyltransf_2"/>
    <property type="match status" value="1"/>
</dbReference>
<dbReference type="InterPro" id="IPR036390">
    <property type="entry name" value="WH_DNA-bd_sf"/>
</dbReference>
<evidence type="ECO:0000259" key="5">
    <source>
        <dbReference type="Pfam" id="PF08100"/>
    </source>
</evidence>
<feature type="domain" description="O-methyltransferase C-terminal" evidence="4">
    <location>
        <begin position="109"/>
        <end position="314"/>
    </location>
</feature>
<keyword evidence="7" id="KW-1185">Reference proteome</keyword>
<gene>
    <name evidence="6" type="ORF">HF200_04045</name>
</gene>
<dbReference type="InterPro" id="IPR036388">
    <property type="entry name" value="WH-like_DNA-bd_sf"/>
</dbReference>
<comment type="caution">
    <text evidence="6">The sequence shown here is derived from an EMBL/GenBank/DDBJ whole genome shotgun (WGS) entry which is preliminary data.</text>
</comment>
<dbReference type="Gene3D" id="1.10.287.1350">
    <property type="match status" value="1"/>
</dbReference>
<evidence type="ECO:0000313" key="7">
    <source>
        <dbReference type="Proteomes" id="UP000744032"/>
    </source>
</evidence>
<dbReference type="InterPro" id="IPR016461">
    <property type="entry name" value="COMT-like"/>
</dbReference>
<reference evidence="6 7" key="1">
    <citation type="submission" date="2020-04" db="EMBL/GenBank/DDBJ databases">
        <title>Genome sequence of Streptomyces galbus strain I339.</title>
        <authorList>
            <person name="Silva E.A.N."/>
            <person name="Merces M."/>
            <person name="Castelo Branco A.P.O.T."/>
            <person name="Vasconcelos P.C."/>
            <person name="Costa N.P."/>
            <person name="Marinho G.C.S."/>
            <person name="Oliveira C.J.B."/>
            <person name="Araujo D."/>
            <person name="Rodrigues Junior V.S."/>
            <person name="Almeida R."/>
            <person name="Silva Filho U.R."/>
            <person name="Andrade A.S.A."/>
            <person name="Cibulski S.P."/>
        </authorList>
    </citation>
    <scope>NUCLEOTIDE SEQUENCE [LARGE SCALE GENOMIC DNA]</scope>
    <source>
        <strain evidence="6 7">I339</strain>
    </source>
</reference>
<evidence type="ECO:0000256" key="1">
    <source>
        <dbReference type="ARBA" id="ARBA00022603"/>
    </source>
</evidence>
<evidence type="ECO:0000259" key="4">
    <source>
        <dbReference type="Pfam" id="PF00891"/>
    </source>
</evidence>
<feature type="domain" description="O-methyltransferase dimerisation" evidence="5">
    <location>
        <begin position="12"/>
        <end position="87"/>
    </location>
</feature>
<evidence type="ECO:0000256" key="3">
    <source>
        <dbReference type="ARBA" id="ARBA00022691"/>
    </source>
</evidence>
<organism evidence="6 7">
    <name type="scientific">Streptomyces galbus</name>
    <dbReference type="NCBI Taxonomy" id="33898"/>
    <lineage>
        <taxon>Bacteria</taxon>
        <taxon>Bacillati</taxon>
        <taxon>Actinomycetota</taxon>
        <taxon>Actinomycetes</taxon>
        <taxon>Kitasatosporales</taxon>
        <taxon>Streptomycetaceae</taxon>
        <taxon>Streptomyces</taxon>
    </lineage>
</organism>
<name>A0ABX1IEL5_STRGB</name>
<keyword evidence="2" id="KW-0808">Transferase</keyword>
<dbReference type="RefSeq" id="WP_168372356.1">
    <property type="nucleotide sequence ID" value="NZ_JAAXMD010000018.1"/>
</dbReference>
<keyword evidence="3" id="KW-0949">S-adenosyl-L-methionine</keyword>
<dbReference type="SUPFAM" id="SSF53335">
    <property type="entry name" value="S-adenosyl-L-methionine-dependent methyltransferases"/>
    <property type="match status" value="1"/>
</dbReference>
<protein>
    <submittedName>
        <fullName evidence="6">Methyltransferase</fullName>
    </submittedName>
</protein>
<dbReference type="Proteomes" id="UP000744032">
    <property type="component" value="Unassembled WGS sequence"/>
</dbReference>
<dbReference type="PROSITE" id="PS51683">
    <property type="entry name" value="SAM_OMT_II"/>
    <property type="match status" value="1"/>
</dbReference>
<dbReference type="GO" id="GO:0032259">
    <property type="term" value="P:methylation"/>
    <property type="evidence" value="ECO:0007669"/>
    <property type="project" value="UniProtKB-KW"/>
</dbReference>
<proteinExistence type="predicted"/>
<evidence type="ECO:0000313" key="6">
    <source>
        <dbReference type="EMBL" id="NKQ23655.1"/>
    </source>
</evidence>
<keyword evidence="1 6" id="KW-0489">Methyltransferase</keyword>
<dbReference type="SUPFAM" id="SSF46785">
    <property type="entry name" value="Winged helix' DNA-binding domain"/>
    <property type="match status" value="1"/>
</dbReference>
<sequence>MADGHPERRVVDILTGAWQAQALHAAAALAIPDHIHAGHTTAAALAAATDCDKDAVERLMRLLTAIGVFTGTADTGYRLTPAGDLLRTDHARSMRDMALVYGQEFHRAWGAVTAAVRTGTSGFEHAFGVPLREHLATDPPAAARFQRAMNAGNVIFQDVPAVHDFPATGTVVDVAGGAGALLAAVLHARPGLDGILFDIPPVTVFAEESLGRTLDADRYRTVGGNVFEEVPAGGDVYLLSRVLQDWDDAHCRRLLANIRAAMPAHARLLVVERVVAEHGQCLLPLLWDLHLLMAAGGRERTLDGYRTLLGGAGLRLEAVHRLPLETSLLVAAPAKDDK</sequence>
<evidence type="ECO:0000256" key="2">
    <source>
        <dbReference type="ARBA" id="ARBA00022679"/>
    </source>
</evidence>
<dbReference type="InterPro" id="IPR029063">
    <property type="entry name" value="SAM-dependent_MTases_sf"/>
</dbReference>
<dbReference type="Pfam" id="PF08100">
    <property type="entry name" value="Dimerisation"/>
    <property type="match status" value="1"/>
</dbReference>
<dbReference type="PANTHER" id="PTHR43712:SF2">
    <property type="entry name" value="O-METHYLTRANSFERASE CICE"/>
    <property type="match status" value="1"/>
</dbReference>
<dbReference type="PIRSF" id="PIRSF005739">
    <property type="entry name" value="O-mtase"/>
    <property type="match status" value="1"/>
</dbReference>
<dbReference type="Gene3D" id="3.40.50.150">
    <property type="entry name" value="Vaccinia Virus protein VP39"/>
    <property type="match status" value="1"/>
</dbReference>